<keyword evidence="4" id="KW-0813">Transport</keyword>
<dbReference type="CDD" id="cd14942">
    <property type="entry name" value="TRAPPC3_bet3"/>
    <property type="match status" value="1"/>
</dbReference>
<accession>A0A9N8E6I8</accession>
<evidence type="ECO:0000256" key="5">
    <source>
        <dbReference type="ARBA" id="ARBA00022824"/>
    </source>
</evidence>
<dbReference type="GO" id="GO:0030008">
    <property type="term" value="C:TRAPP complex"/>
    <property type="evidence" value="ECO:0007669"/>
    <property type="project" value="InterPro"/>
</dbReference>
<evidence type="ECO:0000256" key="7">
    <source>
        <dbReference type="ARBA" id="ARBA00023034"/>
    </source>
</evidence>
<comment type="caution">
    <text evidence="8">The sequence shown here is derived from an EMBL/GenBank/DDBJ whole genome shotgun (WGS) entry which is preliminary data.</text>
</comment>
<dbReference type="SUPFAM" id="SSF111126">
    <property type="entry name" value="Ligand-binding domain in the NO signalling and Golgi transport"/>
    <property type="match status" value="1"/>
</dbReference>
<keyword evidence="9" id="KW-1185">Reference proteome</keyword>
<dbReference type="FunFam" id="3.30.1380.20:FF:000001">
    <property type="entry name" value="Trafficking protein particle complex subunit BET3"/>
    <property type="match status" value="1"/>
</dbReference>
<name>A0A9N8E6I8_9STRA</name>
<organism evidence="8 9">
    <name type="scientific">Seminavis robusta</name>
    <dbReference type="NCBI Taxonomy" id="568900"/>
    <lineage>
        <taxon>Eukaryota</taxon>
        <taxon>Sar</taxon>
        <taxon>Stramenopiles</taxon>
        <taxon>Ochrophyta</taxon>
        <taxon>Bacillariophyta</taxon>
        <taxon>Bacillariophyceae</taxon>
        <taxon>Bacillariophycidae</taxon>
        <taxon>Naviculales</taxon>
        <taxon>Naviculaceae</taxon>
        <taxon>Seminavis</taxon>
    </lineage>
</organism>
<reference evidence="8" key="1">
    <citation type="submission" date="2020-06" db="EMBL/GenBank/DDBJ databases">
        <authorList>
            <consortium name="Plant Systems Biology data submission"/>
        </authorList>
    </citation>
    <scope>NUCLEOTIDE SEQUENCE</scope>
    <source>
        <strain evidence="8">D6</strain>
    </source>
</reference>
<protein>
    <submittedName>
        <fullName evidence="8">Protein particle complex subunit 3</fullName>
    </submittedName>
</protein>
<keyword evidence="6" id="KW-0931">ER-Golgi transport</keyword>
<gene>
    <name evidence="8" type="ORF">SEMRO_673_G185310.1</name>
</gene>
<dbReference type="GO" id="GO:0005783">
    <property type="term" value="C:endoplasmic reticulum"/>
    <property type="evidence" value="ECO:0007669"/>
    <property type="project" value="UniProtKB-SubCell"/>
</dbReference>
<dbReference type="Gene3D" id="3.30.1380.20">
    <property type="entry name" value="Trafficking protein particle complex subunit 3"/>
    <property type="match status" value="1"/>
</dbReference>
<dbReference type="PANTHER" id="PTHR13048">
    <property type="entry name" value="TRAFFICKING PROTEIN PARTICLE COMPLEX SUBUNIT 3"/>
    <property type="match status" value="1"/>
</dbReference>
<dbReference type="InterPro" id="IPR007194">
    <property type="entry name" value="TRAPP_component"/>
</dbReference>
<evidence type="ECO:0000256" key="2">
    <source>
        <dbReference type="ARBA" id="ARBA00004240"/>
    </source>
</evidence>
<evidence type="ECO:0000256" key="3">
    <source>
        <dbReference type="ARBA" id="ARBA00006218"/>
    </source>
</evidence>
<comment type="similarity">
    <text evidence="3">Belongs to the TRAPP small subunits family. BET3 subfamily.</text>
</comment>
<evidence type="ECO:0000256" key="4">
    <source>
        <dbReference type="ARBA" id="ARBA00022448"/>
    </source>
</evidence>
<evidence type="ECO:0000313" key="9">
    <source>
        <dbReference type="Proteomes" id="UP001153069"/>
    </source>
</evidence>
<sequence>MASAAASSTSAVAGGSNKGAAIATGSALWNRVPKANAELFALTYGALVTEVLRDFGDDINAVNEQLDKMGHSMGVRCVDEYLAKLSTAAPPCSKFLDTAEVLAKSAFKMFLGITADVVIHEGTEGKEDSYSLIMTDNPLAIFVELPDQYQSPAGEGQPLLEYNSLYCGLIRGALEMLNMRVECKFVKSTLRGDDVNEIKVALKEVVAEGAGAEYQEE</sequence>
<dbReference type="OrthoDB" id="10262857at2759"/>
<dbReference type="PIRSF" id="PIRSF018293">
    <property type="entry name" value="TRAPP_I_complex_Bet3"/>
    <property type="match status" value="1"/>
</dbReference>
<dbReference type="GO" id="GO:0048193">
    <property type="term" value="P:Golgi vesicle transport"/>
    <property type="evidence" value="ECO:0007669"/>
    <property type="project" value="InterPro"/>
</dbReference>
<evidence type="ECO:0000313" key="8">
    <source>
        <dbReference type="EMBL" id="CAB9514779.1"/>
    </source>
</evidence>
<keyword evidence="7" id="KW-0333">Golgi apparatus</keyword>
<dbReference type="InterPro" id="IPR016721">
    <property type="entry name" value="Bet3"/>
</dbReference>
<keyword evidence="5" id="KW-0256">Endoplasmic reticulum</keyword>
<proteinExistence type="inferred from homology"/>
<dbReference type="AlphaFoldDB" id="A0A9N8E6I8"/>
<evidence type="ECO:0000256" key="1">
    <source>
        <dbReference type="ARBA" id="ARBA00004222"/>
    </source>
</evidence>
<evidence type="ECO:0000256" key="6">
    <source>
        <dbReference type="ARBA" id="ARBA00022892"/>
    </source>
</evidence>
<dbReference type="GO" id="GO:0016236">
    <property type="term" value="P:macroautophagy"/>
    <property type="evidence" value="ECO:0007669"/>
    <property type="project" value="UniProtKB-ARBA"/>
</dbReference>
<dbReference type="Pfam" id="PF04051">
    <property type="entry name" value="TRAPP"/>
    <property type="match status" value="1"/>
</dbReference>
<dbReference type="InterPro" id="IPR024096">
    <property type="entry name" value="NO_sig/Golgi_transp_ligand-bd"/>
</dbReference>
<dbReference type="Proteomes" id="UP001153069">
    <property type="component" value="Unassembled WGS sequence"/>
</dbReference>
<dbReference type="GO" id="GO:0005794">
    <property type="term" value="C:Golgi apparatus"/>
    <property type="evidence" value="ECO:0007669"/>
    <property type="project" value="UniProtKB-SubCell"/>
</dbReference>
<comment type="subcellular location">
    <subcellularLocation>
        <location evidence="2">Endoplasmic reticulum</location>
    </subcellularLocation>
    <subcellularLocation>
        <location evidence="1">Golgi apparatus</location>
        <location evidence="1">cis-Golgi network</location>
    </subcellularLocation>
</comment>
<dbReference type="EMBL" id="CAICTM010000672">
    <property type="protein sequence ID" value="CAB9514779.1"/>
    <property type="molecule type" value="Genomic_DNA"/>
</dbReference>